<dbReference type="OrthoDB" id="1036575at2"/>
<comment type="caution">
    <text evidence="2">The sequence shown here is derived from an EMBL/GenBank/DDBJ whole genome shotgun (WGS) entry which is preliminary data.</text>
</comment>
<accession>A0A425XXJ1</accession>
<evidence type="ECO:0000259" key="1">
    <source>
        <dbReference type="Pfam" id="PF18925"/>
    </source>
</evidence>
<evidence type="ECO:0000313" key="2">
    <source>
        <dbReference type="EMBL" id="RRG19403.1"/>
    </source>
</evidence>
<sequence>MKAHDILHLRIIREEFTSQTTVGKMYIDGHFFGYTLEDTVRAFGIKVKGHTALPAYQYQVKLTFSPKYERMMPLIFNQNDESVNAMGIKFKGIRFHGGNRHSDTEGCILVAKHRVTNQIIQGSLEKELSLKIAEAEKQGKQIALEIING</sequence>
<dbReference type="Pfam" id="PF18925">
    <property type="entry name" value="DUF5675"/>
    <property type="match status" value="1"/>
</dbReference>
<dbReference type="EMBL" id="QQWG01000020">
    <property type="protein sequence ID" value="RRG19403.1"/>
    <property type="molecule type" value="Genomic_DNA"/>
</dbReference>
<reference evidence="2 3" key="1">
    <citation type="submission" date="2018-07" db="EMBL/GenBank/DDBJ databases">
        <title>Draft genome sequence of Ancylomarina sp. M1P.</title>
        <authorList>
            <person name="Yadav S."/>
            <person name="Villanueva L."/>
            <person name="Damste J.S.S."/>
        </authorList>
    </citation>
    <scope>NUCLEOTIDE SEQUENCE [LARGE SCALE GENOMIC DNA]</scope>
    <source>
        <strain evidence="2 3">M1P</strain>
    </source>
</reference>
<protein>
    <recommendedName>
        <fullName evidence="1">DUF5675 domain-containing protein</fullName>
    </recommendedName>
</protein>
<dbReference type="Proteomes" id="UP000285794">
    <property type="component" value="Unassembled WGS sequence"/>
</dbReference>
<feature type="domain" description="DUF5675" evidence="1">
    <location>
        <begin position="11"/>
        <end position="114"/>
    </location>
</feature>
<dbReference type="RefSeq" id="WP_125031750.1">
    <property type="nucleotide sequence ID" value="NZ_JAPXVP010000005.1"/>
</dbReference>
<keyword evidence="3" id="KW-1185">Reference proteome</keyword>
<gene>
    <name evidence="2" type="ORF">DWB61_15250</name>
</gene>
<organism evidence="2 3">
    <name type="scientific">Ancylomarina euxinus</name>
    <dbReference type="NCBI Taxonomy" id="2283627"/>
    <lineage>
        <taxon>Bacteria</taxon>
        <taxon>Pseudomonadati</taxon>
        <taxon>Bacteroidota</taxon>
        <taxon>Bacteroidia</taxon>
        <taxon>Marinilabiliales</taxon>
        <taxon>Marinifilaceae</taxon>
        <taxon>Ancylomarina</taxon>
    </lineage>
</organism>
<evidence type="ECO:0000313" key="3">
    <source>
        <dbReference type="Proteomes" id="UP000285794"/>
    </source>
</evidence>
<dbReference type="InterPro" id="IPR043732">
    <property type="entry name" value="DUF5675"/>
</dbReference>
<proteinExistence type="predicted"/>
<dbReference type="AlphaFoldDB" id="A0A425XXJ1"/>
<name>A0A425XXJ1_9BACT</name>